<keyword evidence="7" id="KW-1185">Reference proteome</keyword>
<dbReference type="GO" id="GO:0016102">
    <property type="term" value="P:diterpenoid biosynthetic process"/>
    <property type="evidence" value="ECO:0007669"/>
    <property type="project" value="InterPro"/>
</dbReference>
<dbReference type="STRING" id="429701.A0A2G9HT32"/>
<dbReference type="Gene3D" id="1.50.10.130">
    <property type="entry name" value="Terpene synthase, N-terminal domain"/>
    <property type="match status" value="1"/>
</dbReference>
<dbReference type="SFLD" id="SFLDG01019">
    <property type="entry name" value="Terpene_Cyclase_Like_1_C_Termi"/>
    <property type="match status" value="1"/>
</dbReference>
<comment type="cofactor">
    <cofactor evidence="1">
        <name>Mg(2+)</name>
        <dbReference type="ChEBI" id="CHEBI:18420"/>
    </cofactor>
</comment>
<dbReference type="PANTHER" id="PTHR31225">
    <property type="entry name" value="OS04G0344100 PROTEIN-RELATED"/>
    <property type="match status" value="1"/>
</dbReference>
<dbReference type="GO" id="GO:0000287">
    <property type="term" value="F:magnesium ion binding"/>
    <property type="evidence" value="ECO:0007669"/>
    <property type="project" value="InterPro"/>
</dbReference>
<dbReference type="PANTHER" id="PTHR31225:SF9">
    <property type="entry name" value="TERPENE SYNTHASE 10"/>
    <property type="match status" value="1"/>
</dbReference>
<gene>
    <name evidence="6" type="ORF">CDL12_06841</name>
</gene>
<dbReference type="InterPro" id="IPR044814">
    <property type="entry name" value="Terpene_cyclase_plant_C1"/>
</dbReference>
<protein>
    <submittedName>
        <fullName evidence="6">Uncharacterized protein</fullName>
    </submittedName>
</protein>
<dbReference type="EMBL" id="NKXS01001127">
    <property type="protein sequence ID" value="PIN20460.1"/>
    <property type="molecule type" value="Genomic_DNA"/>
</dbReference>
<proteinExistence type="predicted"/>
<dbReference type="InterPro" id="IPR036965">
    <property type="entry name" value="Terpene_synth_N_sf"/>
</dbReference>
<dbReference type="Pfam" id="PF03936">
    <property type="entry name" value="Terpene_synth_C"/>
    <property type="match status" value="1"/>
</dbReference>
<evidence type="ECO:0000313" key="6">
    <source>
        <dbReference type="EMBL" id="PIN20460.1"/>
    </source>
</evidence>
<feature type="domain" description="Terpene synthase N-terminal" evidence="4">
    <location>
        <begin position="2"/>
        <end position="62"/>
    </location>
</feature>
<dbReference type="GO" id="GO:0010333">
    <property type="term" value="F:terpene synthase activity"/>
    <property type="evidence" value="ECO:0007669"/>
    <property type="project" value="InterPro"/>
</dbReference>
<evidence type="ECO:0000256" key="1">
    <source>
        <dbReference type="ARBA" id="ARBA00001946"/>
    </source>
</evidence>
<dbReference type="InterPro" id="IPR050148">
    <property type="entry name" value="Terpene_synthase-like"/>
</dbReference>
<dbReference type="InterPro" id="IPR008949">
    <property type="entry name" value="Isoprenoid_synthase_dom_sf"/>
</dbReference>
<dbReference type="Pfam" id="PF01397">
    <property type="entry name" value="Terpene_synth"/>
    <property type="match status" value="1"/>
</dbReference>
<accession>A0A2G9HT32</accession>
<keyword evidence="3" id="KW-0460">Magnesium</keyword>
<dbReference type="Gene3D" id="1.10.600.10">
    <property type="entry name" value="Farnesyl Diphosphate Synthase"/>
    <property type="match status" value="1"/>
</dbReference>
<dbReference type="InterPro" id="IPR001906">
    <property type="entry name" value="Terpene_synth_N"/>
</dbReference>
<dbReference type="AlphaFoldDB" id="A0A2G9HT32"/>
<name>A0A2G9HT32_9LAMI</name>
<sequence length="405" mass="47318">MADIFDRFKNEKGAFKESLVEDTKGLLELYEASFLMTEGEKTLELAREFVAKFLQKKLNENNVIDDYHALLVCDALDLPLHWRVERPKARWFIVQKQGGSLTYKKKRPDMNPIVLELAKMYNRWWRSTCIAEKLPFARDRITESYIWSVARHFEPQYAHHRITGTKVNAFITILDDIFDVYGSFEELQLFNDAIQRFDLVTETSLWLISKNYKIISSLNNLVDEIAYDILKDHGVVIIPYLRKLWVDLSQTYFQEAKWYYEGYKPTLQEYVENGWISILAPVILGHAFFLVADSIEKEAVQSLFKYHNMIRLVGVILRLANDLGTSVDEMERGDMWKSVQCYMNQTGDINKERVANSPFPYNFVRSAVNLGRTAQYLYHHGDGHGHKKCPKIKDDIRSLLFMPIA</sequence>
<comment type="caution">
    <text evidence="6">The sequence shown here is derived from an EMBL/GenBank/DDBJ whole genome shotgun (WGS) entry which is preliminary data.</text>
</comment>
<evidence type="ECO:0000313" key="7">
    <source>
        <dbReference type="Proteomes" id="UP000231279"/>
    </source>
</evidence>
<evidence type="ECO:0000256" key="2">
    <source>
        <dbReference type="ARBA" id="ARBA00022723"/>
    </source>
</evidence>
<evidence type="ECO:0000259" key="5">
    <source>
        <dbReference type="Pfam" id="PF03936"/>
    </source>
</evidence>
<keyword evidence="2" id="KW-0479">Metal-binding</keyword>
<evidence type="ECO:0000256" key="3">
    <source>
        <dbReference type="ARBA" id="ARBA00022842"/>
    </source>
</evidence>
<dbReference type="InterPro" id="IPR005630">
    <property type="entry name" value="Terpene_synthase_metal-bd"/>
</dbReference>
<dbReference type="Proteomes" id="UP000231279">
    <property type="component" value="Unassembled WGS sequence"/>
</dbReference>
<dbReference type="SUPFAM" id="SSF48239">
    <property type="entry name" value="Terpenoid cyclases/Protein prenyltransferases"/>
    <property type="match status" value="1"/>
</dbReference>
<feature type="domain" description="Terpene synthase metal-binding" evidence="5">
    <location>
        <begin position="129"/>
        <end position="353"/>
    </location>
</feature>
<reference evidence="7" key="1">
    <citation type="journal article" date="2018" name="Gigascience">
        <title>Genome assembly of the Pink Ipe (Handroanthus impetiginosus, Bignoniaceae), a highly valued, ecologically keystone Neotropical timber forest tree.</title>
        <authorList>
            <person name="Silva-Junior O.B."/>
            <person name="Grattapaglia D."/>
            <person name="Novaes E."/>
            <person name="Collevatti R.G."/>
        </authorList>
    </citation>
    <scope>NUCLEOTIDE SEQUENCE [LARGE SCALE GENOMIC DNA]</scope>
    <source>
        <strain evidence="7">cv. UFG-1</strain>
    </source>
</reference>
<dbReference type="InterPro" id="IPR008930">
    <property type="entry name" value="Terpenoid_cyclase/PrenylTrfase"/>
</dbReference>
<dbReference type="CDD" id="cd00684">
    <property type="entry name" value="Terpene_cyclase_plant_C1"/>
    <property type="match status" value="1"/>
</dbReference>
<dbReference type="OrthoDB" id="1936865at2759"/>
<dbReference type="SUPFAM" id="SSF48576">
    <property type="entry name" value="Terpenoid synthases"/>
    <property type="match status" value="1"/>
</dbReference>
<organism evidence="6 7">
    <name type="scientific">Handroanthus impetiginosus</name>
    <dbReference type="NCBI Taxonomy" id="429701"/>
    <lineage>
        <taxon>Eukaryota</taxon>
        <taxon>Viridiplantae</taxon>
        <taxon>Streptophyta</taxon>
        <taxon>Embryophyta</taxon>
        <taxon>Tracheophyta</taxon>
        <taxon>Spermatophyta</taxon>
        <taxon>Magnoliopsida</taxon>
        <taxon>eudicotyledons</taxon>
        <taxon>Gunneridae</taxon>
        <taxon>Pentapetalae</taxon>
        <taxon>asterids</taxon>
        <taxon>lamiids</taxon>
        <taxon>Lamiales</taxon>
        <taxon>Bignoniaceae</taxon>
        <taxon>Crescentiina</taxon>
        <taxon>Tabebuia alliance</taxon>
        <taxon>Handroanthus</taxon>
    </lineage>
</organism>
<dbReference type="InterPro" id="IPR034741">
    <property type="entry name" value="Terpene_cyclase-like_1_C"/>
</dbReference>
<dbReference type="SFLD" id="SFLDS00005">
    <property type="entry name" value="Isoprenoid_Synthase_Type_I"/>
    <property type="match status" value="1"/>
</dbReference>
<evidence type="ECO:0000259" key="4">
    <source>
        <dbReference type="Pfam" id="PF01397"/>
    </source>
</evidence>